<dbReference type="Gene3D" id="2.60.40.420">
    <property type="entry name" value="Cupredoxins - blue copper proteins"/>
    <property type="match status" value="1"/>
</dbReference>
<feature type="domain" description="Cytochrome oxidase subunit II copper A binding" evidence="1">
    <location>
        <begin position="2"/>
        <end position="60"/>
    </location>
</feature>
<proteinExistence type="predicted"/>
<evidence type="ECO:0000313" key="2">
    <source>
        <dbReference type="EMBL" id="CAF0701745.1"/>
    </source>
</evidence>
<dbReference type="AlphaFoldDB" id="A0A8J2FPC7"/>
<dbReference type="Proteomes" id="UP000663859">
    <property type="component" value="Unassembled WGS sequence"/>
</dbReference>
<accession>A0A8J2FPC7</accession>
<reference evidence="2" key="1">
    <citation type="submission" date="2021-02" db="EMBL/GenBank/DDBJ databases">
        <authorList>
            <person name="Cremers G."/>
            <person name="Picone N."/>
        </authorList>
    </citation>
    <scope>NUCLEOTIDE SEQUENCE</scope>
    <source>
        <strain evidence="2">PQ17</strain>
    </source>
</reference>
<dbReference type="EMBL" id="CAJNOB010000036">
    <property type="protein sequence ID" value="CAF0701745.1"/>
    <property type="molecule type" value="Genomic_DNA"/>
</dbReference>
<evidence type="ECO:0000259" key="1">
    <source>
        <dbReference type="Pfam" id="PF00116"/>
    </source>
</evidence>
<keyword evidence="3" id="KW-1185">Reference proteome</keyword>
<comment type="caution">
    <text evidence="2">The sequence shown here is derived from an EMBL/GenBank/DDBJ whole genome shotgun (WGS) entry which is preliminary data.</text>
</comment>
<dbReference type="GO" id="GO:0004129">
    <property type="term" value="F:cytochrome-c oxidase activity"/>
    <property type="evidence" value="ECO:0007669"/>
    <property type="project" value="InterPro"/>
</dbReference>
<gene>
    <name evidence="2" type="ORF">MPNT_410011</name>
</gene>
<sequence>MPVEFLVRAADVNHGFGLYDPDGRLVAEVQAMPGYTNRLTYVFKKPGTYKVLCLEFCGVLIMPWPPPLPYRGGKR</sequence>
<organism evidence="2 3">
    <name type="scientific">Candidatus Methylacidithermus pantelleriae</name>
    <dbReference type="NCBI Taxonomy" id="2744239"/>
    <lineage>
        <taxon>Bacteria</taxon>
        <taxon>Pseudomonadati</taxon>
        <taxon>Verrucomicrobiota</taxon>
        <taxon>Methylacidiphilae</taxon>
        <taxon>Methylacidiphilales</taxon>
        <taxon>Methylacidiphilaceae</taxon>
        <taxon>Candidatus Methylacidithermus</taxon>
    </lineage>
</organism>
<dbReference type="InterPro" id="IPR002429">
    <property type="entry name" value="CcO_II-like_C"/>
</dbReference>
<dbReference type="GO" id="GO:0005507">
    <property type="term" value="F:copper ion binding"/>
    <property type="evidence" value="ECO:0007669"/>
    <property type="project" value="InterPro"/>
</dbReference>
<dbReference type="SUPFAM" id="SSF49503">
    <property type="entry name" value="Cupredoxins"/>
    <property type="match status" value="1"/>
</dbReference>
<protein>
    <recommendedName>
        <fullName evidence="1">Cytochrome oxidase subunit II copper A binding domain-containing protein</fullName>
    </recommendedName>
</protein>
<dbReference type="InterPro" id="IPR008972">
    <property type="entry name" value="Cupredoxin"/>
</dbReference>
<evidence type="ECO:0000313" key="3">
    <source>
        <dbReference type="Proteomes" id="UP000663859"/>
    </source>
</evidence>
<dbReference type="GO" id="GO:0016020">
    <property type="term" value="C:membrane"/>
    <property type="evidence" value="ECO:0007669"/>
    <property type="project" value="InterPro"/>
</dbReference>
<name>A0A8J2FPC7_9BACT</name>
<dbReference type="Pfam" id="PF00116">
    <property type="entry name" value="COX2"/>
    <property type="match status" value="1"/>
</dbReference>